<evidence type="ECO:0000313" key="7">
    <source>
        <dbReference type="Proteomes" id="UP000585363"/>
    </source>
</evidence>
<keyword evidence="7" id="KW-1185">Reference proteome</keyword>
<gene>
    <name evidence="6" type="ORF">GW590_07200</name>
</gene>
<dbReference type="InterPro" id="IPR004893">
    <property type="entry name" value="NifW"/>
</dbReference>
<evidence type="ECO:0000256" key="4">
    <source>
        <dbReference type="ARBA" id="ARBA00016274"/>
    </source>
</evidence>
<evidence type="ECO:0000256" key="1">
    <source>
        <dbReference type="ARBA" id="ARBA00002247"/>
    </source>
</evidence>
<evidence type="ECO:0000313" key="6">
    <source>
        <dbReference type="EMBL" id="NMP26645.1"/>
    </source>
</evidence>
<evidence type="ECO:0000256" key="5">
    <source>
        <dbReference type="ARBA" id="ARBA00023231"/>
    </source>
</evidence>
<accession>A0A848MG43</accession>
<name>A0A848MG43_9GAMM</name>
<protein>
    <recommendedName>
        <fullName evidence="4">Nitrogenase-stabilizing/protective protein NifW</fullName>
    </recommendedName>
</protein>
<dbReference type="Proteomes" id="UP000585363">
    <property type="component" value="Unassembled WGS sequence"/>
</dbReference>
<organism evidence="6 7">
    <name type="scientific">Rouxiella aceris</name>
    <dbReference type="NCBI Taxonomy" id="2703884"/>
    <lineage>
        <taxon>Bacteria</taxon>
        <taxon>Pseudomonadati</taxon>
        <taxon>Pseudomonadota</taxon>
        <taxon>Gammaproteobacteria</taxon>
        <taxon>Enterobacterales</taxon>
        <taxon>Yersiniaceae</taxon>
        <taxon>Rouxiella</taxon>
    </lineage>
</organism>
<comment type="subunit">
    <text evidence="3">Homotrimer; associates with NifD.</text>
</comment>
<dbReference type="RefSeq" id="WP_169402337.1">
    <property type="nucleotide sequence ID" value="NZ_JAADJU010000003.1"/>
</dbReference>
<dbReference type="EMBL" id="JAADJU010000003">
    <property type="protein sequence ID" value="NMP26645.1"/>
    <property type="molecule type" value="Genomic_DNA"/>
</dbReference>
<keyword evidence="5" id="KW-0535">Nitrogen fixation</keyword>
<proteinExistence type="inferred from homology"/>
<evidence type="ECO:0000256" key="2">
    <source>
        <dbReference type="ARBA" id="ARBA00008351"/>
    </source>
</evidence>
<dbReference type="Pfam" id="PF03206">
    <property type="entry name" value="NifW"/>
    <property type="match status" value="1"/>
</dbReference>
<dbReference type="GO" id="GO:0009399">
    <property type="term" value="P:nitrogen fixation"/>
    <property type="evidence" value="ECO:0007669"/>
    <property type="project" value="InterPro"/>
</dbReference>
<evidence type="ECO:0000256" key="3">
    <source>
        <dbReference type="ARBA" id="ARBA00011284"/>
    </source>
</evidence>
<comment type="caution">
    <text evidence="6">The sequence shown here is derived from an EMBL/GenBank/DDBJ whole genome shotgun (WGS) entry which is preliminary data.</text>
</comment>
<comment type="similarity">
    <text evidence="2">Belongs to the NifW family.</text>
</comment>
<dbReference type="AlphaFoldDB" id="A0A848MG43"/>
<reference evidence="6 7" key="2">
    <citation type="submission" date="2020-06" db="EMBL/GenBank/DDBJ databases">
        <title>Polyphasic characterization of a Rahnella strain isolated from tree sap.</title>
        <authorList>
            <person name="Kim I.S."/>
        </authorList>
    </citation>
    <scope>NUCLEOTIDE SEQUENCE [LARGE SCALE GENOMIC DNA]</scope>
    <source>
        <strain evidence="6 7">SAP-1</strain>
    </source>
</reference>
<reference evidence="6 7" key="1">
    <citation type="submission" date="2020-01" db="EMBL/GenBank/DDBJ databases">
        <authorList>
            <person name="Lee S.D."/>
        </authorList>
    </citation>
    <scope>NUCLEOTIDE SEQUENCE [LARGE SCALE GENOMIC DNA]</scope>
    <source>
        <strain evidence="6 7">SAP-1</strain>
    </source>
</reference>
<comment type="function">
    <text evidence="1">May protect the nitrogenase Fe-Mo protein from oxidative damage.</text>
</comment>
<sequence length="112" mass="13055">MEWFTRIDGVDELDTAQSFFDFFALEVDPQLVRSRHLHILHDFHQRLSTAIPLHFSQQDDPSRADWQLARRLLAASYQHCIAGPLVEQSGLAVYQRHQPSFIPWDDLLALRS</sequence>